<dbReference type="PROSITE" id="PS50928">
    <property type="entry name" value="ABC_TM1"/>
    <property type="match status" value="1"/>
</dbReference>
<gene>
    <name evidence="8" type="ORF">C3E78_01170</name>
</gene>
<dbReference type="PANTHER" id="PTHR43005">
    <property type="entry name" value="BLR7065 PROTEIN"/>
    <property type="match status" value="1"/>
</dbReference>
<keyword evidence="4 7" id="KW-0812">Transmembrane</keyword>
<keyword evidence="6 7" id="KW-0472">Membrane</keyword>
<comment type="subcellular location">
    <subcellularLocation>
        <location evidence="1 7">Cell membrane</location>
        <topology evidence="1 7">Multi-pass membrane protein</topology>
    </subcellularLocation>
</comment>
<dbReference type="InterPro" id="IPR000515">
    <property type="entry name" value="MetI-like"/>
</dbReference>
<dbReference type="Proteomes" id="UP000244384">
    <property type="component" value="Chromosome"/>
</dbReference>
<accession>A0A5F2ERH6</accession>
<evidence type="ECO:0000256" key="7">
    <source>
        <dbReference type="RuleBase" id="RU363032"/>
    </source>
</evidence>
<feature type="transmembrane region" description="Helical" evidence="7">
    <location>
        <begin position="185"/>
        <end position="205"/>
    </location>
</feature>
<keyword evidence="9" id="KW-1185">Reference proteome</keyword>
<dbReference type="PANTHER" id="PTHR43005:SF1">
    <property type="entry name" value="SPERMIDINE_PUTRESCINE TRANSPORT SYSTEM PERMEASE PROTEIN"/>
    <property type="match status" value="1"/>
</dbReference>
<feature type="transmembrane region" description="Helical" evidence="7">
    <location>
        <begin position="226"/>
        <end position="243"/>
    </location>
</feature>
<reference evidence="9" key="1">
    <citation type="submission" date="2018-01" db="EMBL/GenBank/DDBJ databases">
        <authorList>
            <person name="Li J."/>
        </authorList>
    </citation>
    <scope>NUCLEOTIDE SEQUENCE [LARGE SCALE GENOMIC DNA]</scope>
    <source>
        <strain evidence="9">592</strain>
    </source>
</reference>
<evidence type="ECO:0000256" key="4">
    <source>
        <dbReference type="ARBA" id="ARBA00022692"/>
    </source>
</evidence>
<dbReference type="RefSeq" id="WP_108576590.1">
    <property type="nucleotide sequence ID" value="NZ_CP026952.1"/>
</dbReference>
<evidence type="ECO:0000256" key="3">
    <source>
        <dbReference type="ARBA" id="ARBA00022475"/>
    </source>
</evidence>
<feature type="transmembrane region" description="Helical" evidence="7">
    <location>
        <begin position="24"/>
        <end position="46"/>
    </location>
</feature>
<evidence type="ECO:0000256" key="1">
    <source>
        <dbReference type="ARBA" id="ARBA00004651"/>
    </source>
</evidence>
<feature type="transmembrane region" description="Helical" evidence="7">
    <location>
        <begin position="278"/>
        <end position="302"/>
    </location>
</feature>
<keyword evidence="2 7" id="KW-0813">Transport</keyword>
<dbReference type="GO" id="GO:0005886">
    <property type="term" value="C:plasma membrane"/>
    <property type="evidence" value="ECO:0007669"/>
    <property type="project" value="UniProtKB-SubCell"/>
</dbReference>
<evidence type="ECO:0000313" key="8">
    <source>
        <dbReference type="EMBL" id="AWB90944.1"/>
    </source>
</evidence>
<name>A0A2S0WI27_9ACTN</name>
<dbReference type="GO" id="GO:0055085">
    <property type="term" value="P:transmembrane transport"/>
    <property type="evidence" value="ECO:0007669"/>
    <property type="project" value="InterPro"/>
</dbReference>
<dbReference type="KEGG" id="aez:C3E78_01170"/>
<dbReference type="CDD" id="cd06261">
    <property type="entry name" value="TM_PBP2"/>
    <property type="match status" value="1"/>
</dbReference>
<dbReference type="InterPro" id="IPR035906">
    <property type="entry name" value="MetI-like_sf"/>
</dbReference>
<dbReference type="Pfam" id="PF00528">
    <property type="entry name" value="BPD_transp_1"/>
    <property type="match status" value="1"/>
</dbReference>
<keyword evidence="3" id="KW-1003">Cell membrane</keyword>
<keyword evidence="5 7" id="KW-1133">Transmembrane helix</keyword>
<proteinExistence type="inferred from homology"/>
<dbReference type="AlphaFoldDB" id="A0A2S0WI27"/>
<dbReference type="SUPFAM" id="SSF161098">
    <property type="entry name" value="MetI-like"/>
    <property type="match status" value="1"/>
</dbReference>
<feature type="transmembrane region" description="Helical" evidence="7">
    <location>
        <begin position="122"/>
        <end position="143"/>
    </location>
</feature>
<sequence>MPNPTSVSEVVAVTPRRPVRRNRFTAYLFVAPAAIYLLVLMAYPLFEGLRLSFTDTNLLNPRGGEYVGTENYSELFSDPAFWRTLRITLIYTIVSVVGAIGVGLLAALGMNRLTGRSRLLRGLVIIPWAAPMIPVALISAWIFDNQYGVLNWFVTKVGISDGYVQWLDNEHTALPSILAVTIWRVFPFSAVILLAALQGVSADLYEAARIDGTSRMNVFKHITLPAIRPTLGVLTLFVTIWSLRRFDLIWVLTEGGPLGSTNTLVIDLYKTAFRNSHLGLGSAIGVVGFAISTSVTAVYFLLAARRARATGANA</sequence>
<comment type="similarity">
    <text evidence="7">Belongs to the binding-protein-dependent transport system permease family.</text>
</comment>
<evidence type="ECO:0000256" key="6">
    <source>
        <dbReference type="ARBA" id="ARBA00023136"/>
    </source>
</evidence>
<dbReference type="OrthoDB" id="9804439at2"/>
<evidence type="ECO:0000256" key="5">
    <source>
        <dbReference type="ARBA" id="ARBA00022989"/>
    </source>
</evidence>
<evidence type="ECO:0000256" key="2">
    <source>
        <dbReference type="ARBA" id="ARBA00022448"/>
    </source>
</evidence>
<dbReference type="EMBL" id="CP026952">
    <property type="protein sequence ID" value="AWB90944.1"/>
    <property type="molecule type" value="Genomic_DNA"/>
</dbReference>
<organism evidence="8 9">
    <name type="scientific">Aeromicrobium chenweiae</name>
    <dbReference type="NCBI Taxonomy" id="2079793"/>
    <lineage>
        <taxon>Bacteria</taxon>
        <taxon>Bacillati</taxon>
        <taxon>Actinomycetota</taxon>
        <taxon>Actinomycetes</taxon>
        <taxon>Propionibacteriales</taxon>
        <taxon>Nocardioidaceae</taxon>
        <taxon>Aeromicrobium</taxon>
    </lineage>
</organism>
<feature type="transmembrane region" description="Helical" evidence="7">
    <location>
        <begin position="89"/>
        <end position="110"/>
    </location>
</feature>
<evidence type="ECO:0000313" key="9">
    <source>
        <dbReference type="Proteomes" id="UP000244384"/>
    </source>
</evidence>
<accession>A0A2S0WI27</accession>
<protein>
    <submittedName>
        <fullName evidence="8">Sugar ABC transporter permease</fullName>
    </submittedName>
</protein>
<dbReference type="Gene3D" id="1.10.3720.10">
    <property type="entry name" value="MetI-like"/>
    <property type="match status" value="1"/>
</dbReference>